<evidence type="ECO:0008006" key="3">
    <source>
        <dbReference type="Google" id="ProtNLM"/>
    </source>
</evidence>
<sequence>MSLEVTQHHKLQYAASVQMVAQQTKNPFQSAVTPAPASGEAQSVSDLLDAVEYSRGKEKSRRNPENPVTGSRRWAVLPEPVETGQYITKEDKFRTATDPTSSYVRAHTMAVNRGRADLILGISKGDNGKFSVTEGGVLGIAREGKTPGTGTALPASQYLANGGTGLELAKLITAVEMLNLADFGLEDNMDELFCAITPKQKTDLLNIAAASKVNLNAFQIQQLETGKPTTLMGITWIFTNRLPLKSGTADIRLNPVWAKSNIIEAEWQAVKGEMWNDTAAKNLPYAYVSSYTDVVRAQDKGVVVIESKEA</sequence>
<evidence type="ECO:0000313" key="1">
    <source>
        <dbReference type="EMBL" id="AQS46545.1"/>
    </source>
</evidence>
<keyword evidence="2" id="KW-1185">Reference proteome</keyword>
<protein>
    <recommendedName>
        <fullName evidence="3">Major capsid protein</fullName>
    </recommendedName>
</protein>
<name>A0ABN4X622_9RHOB</name>
<dbReference type="RefSeq" id="WP_075775289.1">
    <property type="nucleotide sequence ID" value="NZ_CP019437.1"/>
</dbReference>
<accession>A0ABN4X622</accession>
<evidence type="ECO:0000313" key="2">
    <source>
        <dbReference type="Proteomes" id="UP000185622"/>
    </source>
</evidence>
<dbReference type="InterPro" id="IPR045565">
    <property type="entry name" value="Phage_capsid_2"/>
</dbReference>
<dbReference type="EMBL" id="CP019437">
    <property type="protein sequence ID" value="AQS46545.1"/>
    <property type="molecule type" value="Genomic_DNA"/>
</dbReference>
<gene>
    <name evidence="1" type="ORF">BMG03_01060</name>
</gene>
<dbReference type="Proteomes" id="UP000185622">
    <property type="component" value="Chromosome"/>
</dbReference>
<organism evidence="1 2">
    <name type="scientific">Thioclava nitratireducens</name>
    <dbReference type="NCBI Taxonomy" id="1915078"/>
    <lineage>
        <taxon>Bacteria</taxon>
        <taxon>Pseudomonadati</taxon>
        <taxon>Pseudomonadota</taxon>
        <taxon>Alphaproteobacteria</taxon>
        <taxon>Rhodobacterales</taxon>
        <taxon>Paracoccaceae</taxon>
        <taxon>Thioclava</taxon>
    </lineage>
</organism>
<dbReference type="Pfam" id="PF19821">
    <property type="entry name" value="Phage_capsid_2"/>
    <property type="match status" value="1"/>
</dbReference>
<proteinExistence type="predicted"/>
<reference evidence="1 2" key="1">
    <citation type="submission" date="2017-01" db="EMBL/GenBank/DDBJ databases">
        <title>The complete genome sequence of a sulfur-oxidizing marine bacterium Thioclava sp. 25B10_4T.</title>
        <authorList>
            <person name="Liu Y."/>
            <person name="Lai Q."/>
            <person name="Shao Z."/>
        </authorList>
    </citation>
    <scope>NUCLEOTIDE SEQUENCE [LARGE SCALE GENOMIC DNA]</scope>
    <source>
        <strain evidence="1 2">25B10_4</strain>
    </source>
</reference>